<dbReference type="Proteomes" id="UP000000935">
    <property type="component" value="Plasmid pBM600"/>
</dbReference>
<name>D5E3V3_PRIM1</name>
<evidence type="ECO:0000313" key="2">
    <source>
        <dbReference type="Proteomes" id="UP000000935"/>
    </source>
</evidence>
<sequence>MFSLLYVYIFKICTRNERVHFEIRKLPKVFLSIIRQLHFNERKKPLIRFSDFFLFFMEGCPFSLGFRASNPLSQIPQKYAHL</sequence>
<dbReference type="HOGENOM" id="CLU_2551274_0_0_9"/>
<keyword evidence="1" id="KW-0614">Plasmid</keyword>
<proteinExistence type="predicted"/>
<geneLocation type="plasmid" evidence="1 2">
    <name>pBM600</name>
</geneLocation>
<keyword evidence="2" id="KW-1185">Reference proteome</keyword>
<organism evidence="1 2">
    <name type="scientific">Priestia megaterium (strain ATCC 12872 / QMB1551)</name>
    <name type="common">Bacillus megaterium</name>
    <dbReference type="NCBI Taxonomy" id="545693"/>
    <lineage>
        <taxon>Bacteria</taxon>
        <taxon>Bacillati</taxon>
        <taxon>Bacillota</taxon>
        <taxon>Bacilli</taxon>
        <taxon>Bacillales</taxon>
        <taxon>Bacillaceae</taxon>
        <taxon>Priestia</taxon>
    </lineage>
</organism>
<dbReference type="KEGG" id="bmq:BMQ_pBM60046"/>
<gene>
    <name evidence="1" type="ordered locus">BMQ_pBM60046</name>
</gene>
<reference evidence="1 2" key="1">
    <citation type="journal article" date="2011" name="J. Bacteriol.">
        <title>Genome sequences of the biotechnologically important Bacillus megaterium strains QM B1551 and DSM319.</title>
        <authorList>
            <person name="Eppinger M."/>
            <person name="Bunk B."/>
            <person name="Johns M.A."/>
            <person name="Edirisinghe J.N."/>
            <person name="Kutumbaka K.K."/>
            <person name="Koenig S.S."/>
            <person name="Huot Creasy H."/>
            <person name="Rosovitz M.J."/>
            <person name="Riley D.R."/>
            <person name="Daugherty S."/>
            <person name="Martin M."/>
            <person name="Elbourne L.D."/>
            <person name="Paulsen I."/>
            <person name="Biedendieck R."/>
            <person name="Braun C."/>
            <person name="Grayburn S."/>
            <person name="Dhingra S."/>
            <person name="Lukyanchuk V."/>
            <person name="Ball B."/>
            <person name="Ul-Qamar R."/>
            <person name="Seibel J."/>
            <person name="Bremer E."/>
            <person name="Jahn D."/>
            <person name="Ravel J."/>
            <person name="Vary P.S."/>
        </authorList>
    </citation>
    <scope>NUCLEOTIDE SEQUENCE [LARGE SCALE GENOMIC DNA]</scope>
    <source>
        <strain evidence="2">ATCC 12872 / QMB1551</strain>
        <plasmid evidence="1">pBM600</plasmid>
    </source>
</reference>
<accession>D5E3V3</accession>
<dbReference type="AlphaFoldDB" id="D5E3V3"/>
<evidence type="ECO:0000313" key="1">
    <source>
        <dbReference type="EMBL" id="ADE72478.1"/>
    </source>
</evidence>
<protein>
    <submittedName>
        <fullName evidence="1">Uncharacterized protein</fullName>
    </submittedName>
</protein>
<dbReference type="EMBL" id="CP001989">
    <property type="protein sequence ID" value="ADE72478.1"/>
    <property type="molecule type" value="Genomic_DNA"/>
</dbReference>